<dbReference type="InterPro" id="IPR011044">
    <property type="entry name" value="Quino_amine_DH_bsu"/>
</dbReference>
<proteinExistence type="predicted"/>
<gene>
    <name evidence="2" type="ORF">D1164_23215</name>
</gene>
<organism evidence="2 3">
    <name type="scientific">Mariniphaga sediminis</name>
    <dbReference type="NCBI Taxonomy" id="1628158"/>
    <lineage>
        <taxon>Bacteria</taxon>
        <taxon>Pseudomonadati</taxon>
        <taxon>Bacteroidota</taxon>
        <taxon>Bacteroidia</taxon>
        <taxon>Marinilabiliales</taxon>
        <taxon>Prolixibacteraceae</taxon>
        <taxon>Mariniphaga</taxon>
    </lineage>
</organism>
<dbReference type="OrthoDB" id="9815657at2"/>
<dbReference type="SUPFAM" id="SSF50969">
    <property type="entry name" value="YVTN repeat-like/Quinoprotein amine dehydrogenase"/>
    <property type="match status" value="1"/>
</dbReference>
<evidence type="ECO:0000259" key="1">
    <source>
        <dbReference type="Pfam" id="PF18962"/>
    </source>
</evidence>
<evidence type="ECO:0000313" key="3">
    <source>
        <dbReference type="Proteomes" id="UP000266441"/>
    </source>
</evidence>
<dbReference type="NCBIfam" id="TIGR04183">
    <property type="entry name" value="Por_Secre_tail"/>
    <property type="match status" value="1"/>
</dbReference>
<dbReference type="EMBL" id="QWET01000040">
    <property type="protein sequence ID" value="RIH62759.1"/>
    <property type="molecule type" value="Genomic_DNA"/>
</dbReference>
<name>A0A399CS13_9BACT</name>
<protein>
    <submittedName>
        <fullName evidence="2">T9SS C-terminal target domain-containing protein</fullName>
    </submittedName>
</protein>
<reference evidence="2 3" key="1">
    <citation type="journal article" date="2015" name="Int. J. Syst. Evol. Microbiol.">
        <title>Mariniphaga sediminis sp. nov., isolated from coastal sediment.</title>
        <authorList>
            <person name="Wang F.Q."/>
            <person name="Shen Q.Y."/>
            <person name="Chen G.J."/>
            <person name="Du Z.J."/>
        </authorList>
    </citation>
    <scope>NUCLEOTIDE SEQUENCE [LARGE SCALE GENOMIC DNA]</scope>
    <source>
        <strain evidence="2 3">SY21</strain>
    </source>
</reference>
<comment type="caution">
    <text evidence="2">The sequence shown here is derived from an EMBL/GenBank/DDBJ whole genome shotgun (WGS) entry which is preliminary data.</text>
</comment>
<dbReference type="InterPro" id="IPR015943">
    <property type="entry name" value="WD40/YVTN_repeat-like_dom_sf"/>
</dbReference>
<feature type="domain" description="Secretion system C-terminal sorting" evidence="1">
    <location>
        <begin position="423"/>
        <end position="497"/>
    </location>
</feature>
<accession>A0A399CS13</accession>
<dbReference type="Gene3D" id="2.130.10.10">
    <property type="entry name" value="YVTN repeat-like/Quinoprotein amine dehydrogenase"/>
    <property type="match status" value="1"/>
</dbReference>
<evidence type="ECO:0000313" key="2">
    <source>
        <dbReference type="EMBL" id="RIH62759.1"/>
    </source>
</evidence>
<dbReference type="InterPro" id="IPR026444">
    <property type="entry name" value="Secre_tail"/>
</dbReference>
<sequence length="499" mass="56064">MMINMKKITILISLLGLISLNVFSQYLFTMEISANKIKYDTKRDLIYATVKSIDANYANSIVAINPYTGTVSNNIFIGSEPNDFEFTTDSNYIFISFDEQPMVKKFSLESFTVVQDISLGIDHRDGSYYAKSLAILPNNDSSVVVCRYFKGTTAEGGTAVYVNGVQHEKFMDDWSGPDELITTGSDTLYGITTGNTSYAFYSIHVSADTGVTMLSKGDFLSLKNAKYDEELLFDDKGLVIDPSIPAQVGKFQLEDTWKTYPNQSDSKNNKVFFCMVSDNDTDLDFYSYNRTTFAKETGYNVPNIIPSDYHIPEASQLIRFGEKGLAALIFDDYSFSDAKPFITILNNSSFVDSIAPSDTSELAQLFILDTVYTYEHMTVYDTLDVYNYVTVYDTTHLSTTDTLIVYQTITNVNGNIIKSEISLYPNPASNYINVKITNSNVIENYNIKLYNTVGELFFDSQLTSDLLTIDISSYSKGTYILTLTDNWGQRIATKYVVVK</sequence>
<dbReference type="AlphaFoldDB" id="A0A399CS13"/>
<keyword evidence="3" id="KW-1185">Reference proteome</keyword>
<dbReference type="Proteomes" id="UP000266441">
    <property type="component" value="Unassembled WGS sequence"/>
</dbReference>
<dbReference type="Pfam" id="PF18962">
    <property type="entry name" value="Por_Secre_tail"/>
    <property type="match status" value="1"/>
</dbReference>